<accession>A0ABN9HRQ6</accession>
<dbReference type="PANTHER" id="PTHR46048:SF6">
    <property type="entry name" value="HYDROXYCARBOXYLIC ACID RECEPTOR 2"/>
    <property type="match status" value="1"/>
</dbReference>
<dbReference type="PANTHER" id="PTHR46048">
    <property type="entry name" value="HYDROXYCARBOXYLIC ACID RECEPTOR 2"/>
    <property type="match status" value="1"/>
</dbReference>
<feature type="transmembrane region" description="Helical" evidence="9">
    <location>
        <begin position="176"/>
        <end position="196"/>
    </location>
</feature>
<comment type="caution">
    <text evidence="11">The sequence shown here is derived from an EMBL/GenBank/DDBJ whole genome shotgun (WGS) entry which is preliminary data.</text>
</comment>
<dbReference type="PROSITE" id="PS00237">
    <property type="entry name" value="G_PROTEIN_RECEP_F1_1"/>
    <property type="match status" value="1"/>
</dbReference>
<keyword evidence="3 9" id="KW-1133">Transmembrane helix</keyword>
<dbReference type="Pfam" id="PF00001">
    <property type="entry name" value="7tm_1"/>
    <property type="match status" value="1"/>
</dbReference>
<dbReference type="Gene3D" id="1.20.1070.10">
    <property type="entry name" value="Rhodopsin 7-helix transmembrane proteins"/>
    <property type="match status" value="1"/>
</dbReference>
<evidence type="ECO:0000256" key="3">
    <source>
        <dbReference type="ARBA" id="ARBA00022989"/>
    </source>
</evidence>
<dbReference type="InterPro" id="IPR051893">
    <property type="entry name" value="HCARs"/>
</dbReference>
<dbReference type="InterPro" id="IPR000276">
    <property type="entry name" value="GPCR_Rhodpsn"/>
</dbReference>
<evidence type="ECO:0000256" key="2">
    <source>
        <dbReference type="ARBA" id="ARBA00022692"/>
    </source>
</evidence>
<keyword evidence="2 8" id="KW-0812">Transmembrane</keyword>
<evidence type="ECO:0000256" key="6">
    <source>
        <dbReference type="ARBA" id="ARBA00023170"/>
    </source>
</evidence>
<evidence type="ECO:0000256" key="9">
    <source>
        <dbReference type="SAM" id="Phobius"/>
    </source>
</evidence>
<dbReference type="EMBL" id="CATNWA010021920">
    <property type="protein sequence ID" value="CAI9624476.1"/>
    <property type="molecule type" value="Genomic_DNA"/>
</dbReference>
<keyword evidence="12" id="KW-1185">Reference proteome</keyword>
<gene>
    <name evidence="11" type="ORF">SPARVUS_LOCUS16655513</name>
</gene>
<dbReference type="SUPFAM" id="SSF81321">
    <property type="entry name" value="Family A G protein-coupled receptor-like"/>
    <property type="match status" value="1"/>
</dbReference>
<dbReference type="PRINTS" id="PR00237">
    <property type="entry name" value="GPCRRHODOPSN"/>
</dbReference>
<feature type="transmembrane region" description="Helical" evidence="9">
    <location>
        <begin position="216"/>
        <end position="238"/>
    </location>
</feature>
<proteinExistence type="inferred from homology"/>
<keyword evidence="4 8" id="KW-0297">G-protein coupled receptor</keyword>
<sequence length="280" mass="32797">MFEDPLLSNILPSVLIIIFVFGTLLNGFALWAFCFHMKEWKSSTVYLFNLSVADFLLMICLPFRTDYYWKNMTWIYGDIPCRLMLFMLAMNRTGSIFFLTLIATDRYIRVVYPYSKINFIPTKLAAVIACAIWFVTILMTALILTEVHTGGAMSTKPSCDSFMVCPKASWWHDLHFIFNFFLPLCIVIFCTCCTVWRLRQRNLDKNVKIRRAVKCIMLVGMVFFICYLPSVSTRIEVLRIRASSERNKCSIYRTIDNAFYLTICFTYINSMCNPLVYYFF</sequence>
<reference evidence="11" key="1">
    <citation type="submission" date="2023-05" db="EMBL/GenBank/DDBJ databases">
        <authorList>
            <person name="Stuckert A."/>
        </authorList>
    </citation>
    <scope>NUCLEOTIDE SEQUENCE</scope>
</reference>
<feature type="transmembrane region" description="Helical" evidence="9">
    <location>
        <begin position="84"/>
        <end position="103"/>
    </location>
</feature>
<evidence type="ECO:0000256" key="7">
    <source>
        <dbReference type="ARBA" id="ARBA00023224"/>
    </source>
</evidence>
<evidence type="ECO:0000256" key="5">
    <source>
        <dbReference type="ARBA" id="ARBA00023136"/>
    </source>
</evidence>
<comment type="subcellular location">
    <subcellularLocation>
        <location evidence="1">Membrane</location>
        <topology evidence="1">Multi-pass membrane protein</topology>
    </subcellularLocation>
</comment>
<feature type="transmembrane region" description="Helical" evidence="9">
    <location>
        <begin position="45"/>
        <end position="64"/>
    </location>
</feature>
<evidence type="ECO:0000313" key="11">
    <source>
        <dbReference type="EMBL" id="CAI9624476.1"/>
    </source>
</evidence>
<protein>
    <recommendedName>
        <fullName evidence="10">G-protein coupled receptors family 1 profile domain-containing protein</fullName>
    </recommendedName>
</protein>
<evidence type="ECO:0000256" key="1">
    <source>
        <dbReference type="ARBA" id="ARBA00004141"/>
    </source>
</evidence>
<keyword evidence="6 8" id="KW-0675">Receptor</keyword>
<evidence type="ECO:0000256" key="4">
    <source>
        <dbReference type="ARBA" id="ARBA00023040"/>
    </source>
</evidence>
<comment type="similarity">
    <text evidence="8">Belongs to the G-protein coupled receptor 1 family.</text>
</comment>
<keyword evidence="5 9" id="KW-0472">Membrane</keyword>
<organism evidence="11 12">
    <name type="scientific">Staurois parvus</name>
    <dbReference type="NCBI Taxonomy" id="386267"/>
    <lineage>
        <taxon>Eukaryota</taxon>
        <taxon>Metazoa</taxon>
        <taxon>Chordata</taxon>
        <taxon>Craniata</taxon>
        <taxon>Vertebrata</taxon>
        <taxon>Euteleostomi</taxon>
        <taxon>Amphibia</taxon>
        <taxon>Batrachia</taxon>
        <taxon>Anura</taxon>
        <taxon>Neobatrachia</taxon>
        <taxon>Ranoidea</taxon>
        <taxon>Ranidae</taxon>
        <taxon>Staurois</taxon>
    </lineage>
</organism>
<name>A0ABN9HRQ6_9NEOB</name>
<dbReference type="Proteomes" id="UP001162483">
    <property type="component" value="Unassembled WGS sequence"/>
</dbReference>
<dbReference type="PROSITE" id="PS50262">
    <property type="entry name" value="G_PROTEIN_RECEP_F1_2"/>
    <property type="match status" value="1"/>
</dbReference>
<feature type="transmembrane region" description="Helical" evidence="9">
    <location>
        <begin position="6"/>
        <end position="33"/>
    </location>
</feature>
<evidence type="ECO:0000259" key="10">
    <source>
        <dbReference type="PROSITE" id="PS50262"/>
    </source>
</evidence>
<evidence type="ECO:0000313" key="12">
    <source>
        <dbReference type="Proteomes" id="UP001162483"/>
    </source>
</evidence>
<feature type="domain" description="G-protein coupled receptors family 1 profile" evidence="10">
    <location>
        <begin position="25"/>
        <end position="277"/>
    </location>
</feature>
<keyword evidence="7 8" id="KW-0807">Transducer</keyword>
<dbReference type="InterPro" id="IPR017452">
    <property type="entry name" value="GPCR_Rhodpsn_7TM"/>
</dbReference>
<feature type="transmembrane region" description="Helical" evidence="9">
    <location>
        <begin position="124"/>
        <end position="144"/>
    </location>
</feature>
<feature type="transmembrane region" description="Helical" evidence="9">
    <location>
        <begin position="258"/>
        <end position="279"/>
    </location>
</feature>
<evidence type="ECO:0000256" key="8">
    <source>
        <dbReference type="RuleBase" id="RU000688"/>
    </source>
</evidence>